<keyword evidence="1" id="KW-0472">Membrane</keyword>
<organism evidence="2 3">
    <name type="scientific">Cuneatibacter caecimuris</name>
    <dbReference type="NCBI Taxonomy" id="1796618"/>
    <lineage>
        <taxon>Bacteria</taxon>
        <taxon>Bacillati</taxon>
        <taxon>Bacillota</taxon>
        <taxon>Clostridia</taxon>
        <taxon>Lachnospirales</taxon>
        <taxon>Lachnospiraceae</taxon>
        <taxon>Cuneatibacter</taxon>
    </lineage>
</organism>
<reference evidence="2 3" key="1">
    <citation type="submission" date="2019-02" db="EMBL/GenBank/DDBJ databases">
        <title>Genomic Encyclopedia of Type Strains, Phase IV (KMG-IV): sequencing the most valuable type-strain genomes for metagenomic binning, comparative biology and taxonomic classification.</title>
        <authorList>
            <person name="Goeker M."/>
        </authorList>
    </citation>
    <scope>NUCLEOTIDE SEQUENCE [LARGE SCALE GENOMIC DNA]</scope>
    <source>
        <strain evidence="2 3">DSM 29486</strain>
    </source>
</reference>
<dbReference type="EMBL" id="SGXF01000001">
    <property type="protein sequence ID" value="RZT02223.1"/>
    <property type="molecule type" value="Genomic_DNA"/>
</dbReference>
<evidence type="ECO:0000313" key="2">
    <source>
        <dbReference type="EMBL" id="RZT02223.1"/>
    </source>
</evidence>
<proteinExistence type="predicted"/>
<accession>A0A4Q7PN68</accession>
<dbReference type="Gene3D" id="2.40.50.660">
    <property type="match status" value="1"/>
</dbReference>
<sequence>MGTGFGSIFFIAFVLVIGIFIVTLVRGITTWNKNNHSPRLTVTARIVSKRTDISHHTYANAGDGSGAQGYHTATSAMHYVTFEVESGDRMEFSVGGSEYGMLAEGDTGNLTFQGTRYLSFHRS</sequence>
<gene>
    <name evidence="2" type="ORF">EV209_0332</name>
</gene>
<feature type="transmembrane region" description="Helical" evidence="1">
    <location>
        <begin position="6"/>
        <end position="25"/>
    </location>
</feature>
<keyword evidence="3" id="KW-1185">Reference proteome</keyword>
<dbReference type="OrthoDB" id="282886at2"/>
<keyword evidence="1" id="KW-1133">Transmembrane helix</keyword>
<protein>
    <submittedName>
        <fullName evidence="2">Uncharacterized protein DUF2500</fullName>
    </submittedName>
</protein>
<keyword evidence="1" id="KW-0812">Transmembrane</keyword>
<dbReference type="RefSeq" id="WP_130432405.1">
    <property type="nucleotide sequence ID" value="NZ_SGXF01000001.1"/>
</dbReference>
<comment type="caution">
    <text evidence="2">The sequence shown here is derived from an EMBL/GenBank/DDBJ whole genome shotgun (WGS) entry which is preliminary data.</text>
</comment>
<dbReference type="Pfam" id="PF10694">
    <property type="entry name" value="DUF2500"/>
    <property type="match status" value="1"/>
</dbReference>
<dbReference type="Proteomes" id="UP000292927">
    <property type="component" value="Unassembled WGS sequence"/>
</dbReference>
<dbReference type="AlphaFoldDB" id="A0A4Q7PN68"/>
<evidence type="ECO:0000313" key="3">
    <source>
        <dbReference type="Proteomes" id="UP000292927"/>
    </source>
</evidence>
<evidence type="ECO:0000256" key="1">
    <source>
        <dbReference type="SAM" id="Phobius"/>
    </source>
</evidence>
<name>A0A4Q7PN68_9FIRM</name>
<dbReference type="InterPro" id="IPR019635">
    <property type="entry name" value="DUF2500"/>
</dbReference>